<keyword evidence="2" id="KW-1185">Reference proteome</keyword>
<accession>A0A4R2RES3</accession>
<name>A0A4R2RES3_9FIRM</name>
<dbReference type="Proteomes" id="UP000294813">
    <property type="component" value="Unassembled WGS sequence"/>
</dbReference>
<protein>
    <submittedName>
        <fullName evidence="1">Uncharacterized protein</fullName>
    </submittedName>
</protein>
<reference evidence="1 2" key="1">
    <citation type="submission" date="2019-03" db="EMBL/GenBank/DDBJ databases">
        <title>Genomic Encyclopedia of Type Strains, Phase IV (KMG-IV): sequencing the most valuable type-strain genomes for metagenomic binning, comparative biology and taxonomic classification.</title>
        <authorList>
            <person name="Goeker M."/>
        </authorList>
    </citation>
    <scope>NUCLEOTIDE SEQUENCE [LARGE SCALE GENOMIC DNA]</scope>
    <source>
        <strain evidence="1 2">DSM 11170</strain>
    </source>
</reference>
<dbReference type="AlphaFoldDB" id="A0A4R2RES3"/>
<sequence>MTKNKPGLSANKEYIKQLRENEYVCETKGFMFSSEDEVWRIVKIRVQDGSFKIGMARMIDFGDMPGQFDFEQDEIPLETKLYNEPDALERVAYWVEKTGLPEFCPTEDRTYSFDKDLN</sequence>
<dbReference type="EMBL" id="SLXT01000024">
    <property type="protein sequence ID" value="TCP62030.1"/>
    <property type="molecule type" value="Genomic_DNA"/>
</dbReference>
<evidence type="ECO:0000313" key="2">
    <source>
        <dbReference type="Proteomes" id="UP000294813"/>
    </source>
</evidence>
<organism evidence="1 2">
    <name type="scientific">Heliophilum fasciatum</name>
    <dbReference type="NCBI Taxonomy" id="35700"/>
    <lineage>
        <taxon>Bacteria</taxon>
        <taxon>Bacillati</taxon>
        <taxon>Bacillota</taxon>
        <taxon>Clostridia</taxon>
        <taxon>Eubacteriales</taxon>
        <taxon>Heliobacteriaceae</taxon>
        <taxon>Heliophilum</taxon>
    </lineage>
</organism>
<gene>
    <name evidence="1" type="ORF">EDD73_1243</name>
</gene>
<dbReference type="RefSeq" id="WP_131920072.1">
    <property type="nucleotide sequence ID" value="NZ_JAOQNU010000024.1"/>
</dbReference>
<proteinExistence type="predicted"/>
<comment type="caution">
    <text evidence="1">The sequence shown here is derived from an EMBL/GenBank/DDBJ whole genome shotgun (WGS) entry which is preliminary data.</text>
</comment>
<evidence type="ECO:0000313" key="1">
    <source>
        <dbReference type="EMBL" id="TCP62030.1"/>
    </source>
</evidence>